<dbReference type="RefSeq" id="WP_071521467.1">
    <property type="nucleotide sequence ID" value="NZ_CP017237.1"/>
</dbReference>
<dbReference type="EMBL" id="MIHH01000021">
    <property type="protein sequence ID" value="OIQ07903.1"/>
    <property type="molecule type" value="Genomic_DNA"/>
</dbReference>
<dbReference type="CDD" id="cd00009">
    <property type="entry name" value="AAA"/>
    <property type="match status" value="1"/>
</dbReference>
<feature type="domain" description="AAA+ ATPase" evidence="1">
    <location>
        <begin position="34"/>
        <end position="193"/>
    </location>
</feature>
<sequence>MFFKGPDEVGERLSRVGYLAGNNVKVAIYLADILQKPVLVEGPAGVGKTELARALARATGTRLIRLQCYEGLDESRALYEWNYQKQLLYLQAQHGAWSEVQKDLFSEEFLLPRPILKAFLSPEPVTLLIDELDKSDEEFESFLLEALADYQVSIPEYGTVRARAVPMVVITSNRVRELSDALRRRCLYLYLDFPGREEELAILRLKLPHLPPSLASGIVNFVQGLRGRGLKKPPGIAETLEWAQVLQALKVEELNEEVIGSTLPVLIKKQEDLALVQSRPGWYA</sequence>
<evidence type="ECO:0000259" key="1">
    <source>
        <dbReference type="SMART" id="SM00382"/>
    </source>
</evidence>
<dbReference type="AlphaFoldDB" id="A0A1J5K2D9"/>
<gene>
    <name evidence="2" type="ORF">MOOR_24610</name>
</gene>
<dbReference type="SUPFAM" id="SSF52540">
    <property type="entry name" value="P-loop containing nucleoside triphosphate hydrolases"/>
    <property type="match status" value="1"/>
</dbReference>
<proteinExistence type="predicted"/>
<dbReference type="GO" id="GO:0005524">
    <property type="term" value="F:ATP binding"/>
    <property type="evidence" value="ECO:0007669"/>
    <property type="project" value="InterPro"/>
</dbReference>
<dbReference type="GO" id="GO:0016887">
    <property type="term" value="F:ATP hydrolysis activity"/>
    <property type="evidence" value="ECO:0007669"/>
    <property type="project" value="InterPro"/>
</dbReference>
<dbReference type="Pfam" id="PF07728">
    <property type="entry name" value="AAA_5"/>
    <property type="match status" value="1"/>
</dbReference>
<protein>
    <submittedName>
        <fullName evidence="2">AAA domain protein</fullName>
    </submittedName>
</protein>
<evidence type="ECO:0000313" key="3">
    <source>
        <dbReference type="Proteomes" id="UP000182743"/>
    </source>
</evidence>
<evidence type="ECO:0000313" key="2">
    <source>
        <dbReference type="EMBL" id="OIQ07903.1"/>
    </source>
</evidence>
<name>A0A1J5K2D9_NEOTH</name>
<dbReference type="PANTHER" id="PTHR42759">
    <property type="entry name" value="MOXR FAMILY PROTEIN"/>
    <property type="match status" value="1"/>
</dbReference>
<dbReference type="InterPro" id="IPR027417">
    <property type="entry name" value="P-loop_NTPase"/>
</dbReference>
<dbReference type="Proteomes" id="UP000182743">
    <property type="component" value="Unassembled WGS sequence"/>
</dbReference>
<comment type="caution">
    <text evidence="2">The sequence shown here is derived from an EMBL/GenBank/DDBJ whole genome shotgun (WGS) entry which is preliminary data.</text>
</comment>
<organism evidence="2 3">
    <name type="scientific">Neomoorella thermoacetica</name>
    <name type="common">Clostridium thermoaceticum</name>
    <dbReference type="NCBI Taxonomy" id="1525"/>
    <lineage>
        <taxon>Bacteria</taxon>
        <taxon>Bacillati</taxon>
        <taxon>Bacillota</taxon>
        <taxon>Clostridia</taxon>
        <taxon>Neomoorellales</taxon>
        <taxon>Neomoorellaceae</taxon>
        <taxon>Neomoorella</taxon>
    </lineage>
</organism>
<dbReference type="SMART" id="SM00382">
    <property type="entry name" value="AAA"/>
    <property type="match status" value="1"/>
</dbReference>
<dbReference type="InterPro" id="IPR011704">
    <property type="entry name" value="ATPase_dyneun-rel_AAA"/>
</dbReference>
<dbReference type="InterPro" id="IPR003593">
    <property type="entry name" value="AAA+_ATPase"/>
</dbReference>
<reference evidence="2 3" key="1">
    <citation type="submission" date="2016-08" db="EMBL/GenBank/DDBJ databases">
        <title>Genome-based comparison of Moorella thermoacetic strains.</title>
        <authorList>
            <person name="Poehlein A."/>
            <person name="Bengelsdorf F.R."/>
            <person name="Esser C."/>
            <person name="Duerre P."/>
            <person name="Daniel R."/>
        </authorList>
    </citation>
    <scope>NUCLEOTIDE SEQUENCE [LARGE SCALE GENOMIC DNA]</scope>
    <source>
        <strain evidence="2 3">DSM 11768</strain>
    </source>
</reference>
<accession>A0A1J5K2D9</accession>
<dbReference type="InterPro" id="IPR050764">
    <property type="entry name" value="CbbQ/NirQ/NorQ/GpvN"/>
</dbReference>
<dbReference type="PANTHER" id="PTHR42759:SF1">
    <property type="entry name" value="MAGNESIUM-CHELATASE SUBUNIT CHLD"/>
    <property type="match status" value="1"/>
</dbReference>
<dbReference type="Gene3D" id="3.40.50.300">
    <property type="entry name" value="P-loop containing nucleotide triphosphate hydrolases"/>
    <property type="match status" value="1"/>
</dbReference>